<evidence type="ECO:0000313" key="1">
    <source>
        <dbReference type="EMBL" id="GLY77583.1"/>
    </source>
</evidence>
<sequence length="90" mass="10005">MGLLTGLLTLPLAPVRSVAWLAERILEQAERQLYDPALIRKQIAEIEAEVRAGRLPEDEAAALENELLARMMSRQRSGFPEGGNGRPPER</sequence>
<accession>A0A9W6RKX0</accession>
<dbReference type="AlphaFoldDB" id="A0A9W6RKX0"/>
<proteinExistence type="predicted"/>
<dbReference type="Proteomes" id="UP001165135">
    <property type="component" value="Unassembled WGS sequence"/>
</dbReference>
<dbReference type="RefSeq" id="WP_285627298.1">
    <property type="nucleotide sequence ID" value="NZ_BSTJ01000007.1"/>
</dbReference>
<name>A0A9W6RKX0_9ACTN</name>
<evidence type="ECO:0000313" key="2">
    <source>
        <dbReference type="Proteomes" id="UP001165135"/>
    </source>
</evidence>
<dbReference type="Gene3D" id="1.10.287.130">
    <property type="match status" value="1"/>
</dbReference>
<evidence type="ECO:0008006" key="3">
    <source>
        <dbReference type="Google" id="ProtNLM"/>
    </source>
</evidence>
<organism evidence="1 2">
    <name type="scientific">Actinoallomurus iriomotensis</name>
    <dbReference type="NCBI Taxonomy" id="478107"/>
    <lineage>
        <taxon>Bacteria</taxon>
        <taxon>Bacillati</taxon>
        <taxon>Actinomycetota</taxon>
        <taxon>Actinomycetes</taxon>
        <taxon>Streptosporangiales</taxon>
        <taxon>Thermomonosporaceae</taxon>
        <taxon>Actinoallomurus</taxon>
    </lineage>
</organism>
<dbReference type="InterPro" id="IPR007804">
    <property type="entry name" value="GvpG"/>
</dbReference>
<dbReference type="Pfam" id="PF05120">
    <property type="entry name" value="GvpG"/>
    <property type="match status" value="1"/>
</dbReference>
<reference evidence="1" key="1">
    <citation type="submission" date="2023-03" db="EMBL/GenBank/DDBJ databases">
        <title>Actinoallomurus iriomotensis NBRC 103681.</title>
        <authorList>
            <person name="Ichikawa N."/>
            <person name="Sato H."/>
            <person name="Tonouchi N."/>
        </authorList>
    </citation>
    <scope>NUCLEOTIDE SEQUENCE</scope>
    <source>
        <strain evidence="1">NBRC 103681</strain>
    </source>
</reference>
<protein>
    <recommendedName>
        <fullName evidence="3">Gas vesicle protein G</fullName>
    </recommendedName>
</protein>
<gene>
    <name evidence="1" type="ORF">Airi01_058500</name>
</gene>
<comment type="caution">
    <text evidence="1">The sequence shown here is derived from an EMBL/GenBank/DDBJ whole genome shotgun (WGS) entry which is preliminary data.</text>
</comment>
<dbReference type="EMBL" id="BSTJ01000007">
    <property type="protein sequence ID" value="GLY77583.1"/>
    <property type="molecule type" value="Genomic_DNA"/>
</dbReference>